<evidence type="ECO:0000256" key="7">
    <source>
        <dbReference type="ARBA" id="ARBA00022912"/>
    </source>
</evidence>
<dbReference type="GO" id="GO:0008270">
    <property type="term" value="F:zinc ion binding"/>
    <property type="evidence" value="ECO:0007669"/>
    <property type="project" value="UniProtKB-KW"/>
</dbReference>
<keyword evidence="4 12" id="KW-0863">Zinc-finger</keyword>
<dbReference type="EC" id="3.1.3.16" evidence="12"/>
<dbReference type="EMBL" id="JAGPUO010000001">
    <property type="protein sequence ID" value="KAG5665277.1"/>
    <property type="molecule type" value="Genomic_DNA"/>
</dbReference>
<comment type="subcellular location">
    <subcellularLocation>
        <location evidence="1 12">Nucleus</location>
    </subcellularLocation>
</comment>
<comment type="similarity">
    <text evidence="2 11 12">Belongs to the RPAP2 family.</text>
</comment>
<dbReference type="InterPro" id="IPR038534">
    <property type="entry name" value="Rtr1/RPAP2_sf"/>
</dbReference>
<comment type="catalytic activity">
    <reaction evidence="10 12">
        <text>O-phospho-L-threonyl-[protein] + H2O = L-threonyl-[protein] + phosphate</text>
        <dbReference type="Rhea" id="RHEA:47004"/>
        <dbReference type="Rhea" id="RHEA-COMP:11060"/>
        <dbReference type="Rhea" id="RHEA-COMP:11605"/>
        <dbReference type="ChEBI" id="CHEBI:15377"/>
        <dbReference type="ChEBI" id="CHEBI:30013"/>
        <dbReference type="ChEBI" id="CHEBI:43474"/>
        <dbReference type="ChEBI" id="CHEBI:61977"/>
        <dbReference type="EC" id="3.1.3.16"/>
    </reaction>
</comment>
<proteinExistence type="inferred from homology"/>
<evidence type="ECO:0000256" key="2">
    <source>
        <dbReference type="ARBA" id="ARBA00005676"/>
    </source>
</evidence>
<gene>
    <name evidence="15" type="ORF">KAF25_009402</name>
</gene>
<dbReference type="Pfam" id="PF04181">
    <property type="entry name" value="RPAP2_Rtr1"/>
    <property type="match status" value="1"/>
</dbReference>
<protein>
    <recommendedName>
        <fullName evidence="12">RNA polymerase II subunit B1 CTD phosphatase RPAP2 homolog</fullName>
        <ecNumber evidence="12">3.1.3.16</ecNumber>
    </recommendedName>
</protein>
<evidence type="ECO:0000256" key="9">
    <source>
        <dbReference type="ARBA" id="ARBA00047761"/>
    </source>
</evidence>
<dbReference type="GO" id="GO:0008420">
    <property type="term" value="F:RNA polymerase II CTD heptapeptide repeat phosphatase activity"/>
    <property type="evidence" value="ECO:0007669"/>
    <property type="project" value="UniProtKB-UniRule"/>
</dbReference>
<dbReference type="GO" id="GO:0005634">
    <property type="term" value="C:nucleus"/>
    <property type="evidence" value="ECO:0007669"/>
    <property type="project" value="UniProtKB-SubCell"/>
</dbReference>
<dbReference type="InterPro" id="IPR007308">
    <property type="entry name" value="Rtr1/RPAP2_dom"/>
</dbReference>
<organism evidence="15 16">
    <name type="scientific">Fusarium avenaceum</name>
    <dbReference type="NCBI Taxonomy" id="40199"/>
    <lineage>
        <taxon>Eukaryota</taxon>
        <taxon>Fungi</taxon>
        <taxon>Dikarya</taxon>
        <taxon>Ascomycota</taxon>
        <taxon>Pezizomycotina</taxon>
        <taxon>Sordariomycetes</taxon>
        <taxon>Hypocreomycetidae</taxon>
        <taxon>Hypocreales</taxon>
        <taxon>Nectriaceae</taxon>
        <taxon>Fusarium</taxon>
        <taxon>Fusarium tricinctum species complex</taxon>
    </lineage>
</organism>
<evidence type="ECO:0000256" key="10">
    <source>
        <dbReference type="ARBA" id="ARBA00048336"/>
    </source>
</evidence>
<evidence type="ECO:0000256" key="4">
    <source>
        <dbReference type="ARBA" id="ARBA00022771"/>
    </source>
</evidence>
<comment type="catalytic activity">
    <reaction evidence="9 12">
        <text>O-phospho-L-seryl-[protein] + H2O = L-seryl-[protein] + phosphate</text>
        <dbReference type="Rhea" id="RHEA:20629"/>
        <dbReference type="Rhea" id="RHEA-COMP:9863"/>
        <dbReference type="Rhea" id="RHEA-COMP:11604"/>
        <dbReference type="ChEBI" id="CHEBI:15377"/>
        <dbReference type="ChEBI" id="CHEBI:29999"/>
        <dbReference type="ChEBI" id="CHEBI:43474"/>
        <dbReference type="ChEBI" id="CHEBI:83421"/>
        <dbReference type="EC" id="3.1.3.16"/>
    </reaction>
</comment>
<keyword evidence="6 12" id="KW-0862">Zinc</keyword>
<evidence type="ECO:0000256" key="1">
    <source>
        <dbReference type="ARBA" id="ARBA00004123"/>
    </source>
</evidence>
<accession>A0A9P7HI74</accession>
<feature type="region of interest" description="Disordered" evidence="13">
    <location>
        <begin position="1"/>
        <end position="25"/>
    </location>
</feature>
<keyword evidence="5 12" id="KW-0378">Hydrolase</keyword>
<sequence>MASTPKQPPKGILKKPKSIKERDADPREIAIEHAKIIEHRKELEAEILENLVVLSEYPLVREPPYNASNPSPSDRADFKAYVRLFQPSDYDDLIIERNVNELCGYTLCPRPRRNTGPGGEWKITNGNIMKREDLEKWCSQQCARRALYVKVQLNETAAWERAGIPDIEIDLIDEDKSKETEVDRTARELGKLKLEEQRQAARDTAALALERGEPDASRSKNKKIKVTLMEKDAKAPSTISDKPEVYDDEHLLVEGYKTKPKLEDEKQKYC</sequence>
<dbReference type="GO" id="GO:0043175">
    <property type="term" value="F:RNA polymerase core enzyme binding"/>
    <property type="evidence" value="ECO:0007669"/>
    <property type="project" value="UniProtKB-UniRule"/>
</dbReference>
<comment type="function">
    <text evidence="12">Putative RNA polymerase II subunit B1 C-terminal domain (CTD) phosphatase involved in RNA polymerase II transcription regulation.</text>
</comment>
<comment type="caution">
    <text evidence="15">The sequence shown here is derived from an EMBL/GenBank/DDBJ whole genome shotgun (WGS) entry which is preliminary data.</text>
</comment>
<dbReference type="PROSITE" id="PS51479">
    <property type="entry name" value="ZF_RTR1"/>
    <property type="match status" value="1"/>
</dbReference>
<reference evidence="15" key="1">
    <citation type="submission" date="2021-04" db="EMBL/GenBank/DDBJ databases">
        <title>Draft genome of Fusarium avenaceum strain F156N33, isolated from an atmospheric sample in Virginia.</title>
        <authorList>
            <person name="Yang S."/>
            <person name="Vinatzer B.A."/>
            <person name="Coleman J."/>
        </authorList>
    </citation>
    <scope>NUCLEOTIDE SEQUENCE</scope>
    <source>
        <strain evidence="15">F156N33</strain>
    </source>
</reference>
<keyword evidence="16" id="KW-1185">Reference proteome</keyword>
<evidence type="ECO:0000256" key="8">
    <source>
        <dbReference type="ARBA" id="ARBA00023242"/>
    </source>
</evidence>
<keyword evidence="7 12" id="KW-0904">Protein phosphatase</keyword>
<dbReference type="Proteomes" id="UP000782241">
    <property type="component" value="Unassembled WGS sequence"/>
</dbReference>
<evidence type="ECO:0000313" key="16">
    <source>
        <dbReference type="Proteomes" id="UP000782241"/>
    </source>
</evidence>
<dbReference type="InterPro" id="IPR039693">
    <property type="entry name" value="Rtr1/RPAP2"/>
</dbReference>
<dbReference type="GO" id="GO:0005737">
    <property type="term" value="C:cytoplasm"/>
    <property type="evidence" value="ECO:0007669"/>
    <property type="project" value="TreeGrafter"/>
</dbReference>
<evidence type="ECO:0000256" key="3">
    <source>
        <dbReference type="ARBA" id="ARBA00022723"/>
    </source>
</evidence>
<evidence type="ECO:0000256" key="12">
    <source>
        <dbReference type="RuleBase" id="RU367080"/>
    </source>
</evidence>
<name>A0A9P7HI74_9HYPO</name>
<evidence type="ECO:0000256" key="6">
    <source>
        <dbReference type="ARBA" id="ARBA00022833"/>
    </source>
</evidence>
<feature type="domain" description="RTR1-type" evidence="14">
    <location>
        <begin position="80"/>
        <end position="162"/>
    </location>
</feature>
<dbReference type="PANTHER" id="PTHR14732:SF0">
    <property type="entry name" value="RNA POLYMERASE II SUBUNIT B1 CTD PHOSPHATASE RPAP2-RELATED"/>
    <property type="match status" value="1"/>
</dbReference>
<keyword evidence="8 12" id="KW-0539">Nucleus</keyword>
<evidence type="ECO:0000256" key="11">
    <source>
        <dbReference type="PROSITE-ProRule" id="PRU00812"/>
    </source>
</evidence>
<evidence type="ECO:0000259" key="14">
    <source>
        <dbReference type="PROSITE" id="PS51479"/>
    </source>
</evidence>
<dbReference type="AlphaFoldDB" id="A0A9P7HI74"/>
<dbReference type="Gene3D" id="1.25.40.820">
    <property type="match status" value="1"/>
</dbReference>
<evidence type="ECO:0000313" key="15">
    <source>
        <dbReference type="EMBL" id="KAG5665277.1"/>
    </source>
</evidence>
<dbReference type="PANTHER" id="PTHR14732">
    <property type="entry name" value="RNA POLYMERASE II SUBUNIT B1 CTD PHOSPHATASE RPAP2-RELATED"/>
    <property type="match status" value="1"/>
</dbReference>
<evidence type="ECO:0000256" key="5">
    <source>
        <dbReference type="ARBA" id="ARBA00022801"/>
    </source>
</evidence>
<keyword evidence="3 12" id="KW-0479">Metal-binding</keyword>
<evidence type="ECO:0000256" key="13">
    <source>
        <dbReference type="SAM" id="MobiDB-lite"/>
    </source>
</evidence>